<evidence type="ECO:0000256" key="1">
    <source>
        <dbReference type="SAM" id="MobiDB-lite"/>
    </source>
</evidence>
<accession>A0A918FFA5</accession>
<reference evidence="2" key="1">
    <citation type="journal article" date="2014" name="Int. J. Syst. Evol. Microbiol.">
        <title>Complete genome sequence of Corynebacterium casei LMG S-19264T (=DSM 44701T), isolated from a smear-ripened cheese.</title>
        <authorList>
            <consortium name="US DOE Joint Genome Institute (JGI-PGF)"/>
            <person name="Walter F."/>
            <person name="Albersmeier A."/>
            <person name="Kalinowski J."/>
            <person name="Ruckert C."/>
        </authorList>
    </citation>
    <scope>NUCLEOTIDE SEQUENCE</scope>
    <source>
        <strain evidence="2">JCM 31311</strain>
    </source>
</reference>
<dbReference type="Proteomes" id="UP000603865">
    <property type="component" value="Unassembled WGS sequence"/>
</dbReference>
<sequence>MASKPAQRIDLHIVGMMLEALSELTGTKVHGQDMLETLDVEGQERRQEARERIAAPSRQSKLSRAVASAPVKATAA</sequence>
<dbReference type="AlphaFoldDB" id="A0A918FFA5"/>
<dbReference type="EMBL" id="BMQL01000064">
    <property type="protein sequence ID" value="GGR34528.1"/>
    <property type="molecule type" value="Genomic_DNA"/>
</dbReference>
<evidence type="ECO:0000313" key="2">
    <source>
        <dbReference type="EMBL" id="GGR34528.1"/>
    </source>
</evidence>
<feature type="compositionally biased region" description="Basic and acidic residues" evidence="1">
    <location>
        <begin position="42"/>
        <end position="53"/>
    </location>
</feature>
<name>A0A918FFA5_9DEIO</name>
<organism evidence="2 3">
    <name type="scientific">Deinococcus ruber</name>
    <dbReference type="NCBI Taxonomy" id="1848197"/>
    <lineage>
        <taxon>Bacteria</taxon>
        <taxon>Thermotogati</taxon>
        <taxon>Deinococcota</taxon>
        <taxon>Deinococci</taxon>
        <taxon>Deinococcales</taxon>
        <taxon>Deinococcaceae</taxon>
        <taxon>Deinococcus</taxon>
    </lineage>
</organism>
<feature type="region of interest" description="Disordered" evidence="1">
    <location>
        <begin position="42"/>
        <end position="76"/>
    </location>
</feature>
<reference evidence="2" key="2">
    <citation type="submission" date="2020-09" db="EMBL/GenBank/DDBJ databases">
        <authorList>
            <person name="Sun Q."/>
            <person name="Ohkuma M."/>
        </authorList>
    </citation>
    <scope>NUCLEOTIDE SEQUENCE</scope>
    <source>
        <strain evidence="2">JCM 31311</strain>
    </source>
</reference>
<protein>
    <submittedName>
        <fullName evidence="2">Uncharacterized protein</fullName>
    </submittedName>
</protein>
<gene>
    <name evidence="2" type="ORF">GCM10008957_50770</name>
</gene>
<proteinExistence type="predicted"/>
<keyword evidence="3" id="KW-1185">Reference proteome</keyword>
<evidence type="ECO:0000313" key="3">
    <source>
        <dbReference type="Proteomes" id="UP000603865"/>
    </source>
</evidence>
<comment type="caution">
    <text evidence="2">The sequence shown here is derived from an EMBL/GenBank/DDBJ whole genome shotgun (WGS) entry which is preliminary data.</text>
</comment>
<feature type="compositionally biased region" description="Low complexity" evidence="1">
    <location>
        <begin position="65"/>
        <end position="76"/>
    </location>
</feature>